<gene>
    <name evidence="1" type="ORF">BN77_4191</name>
</gene>
<dbReference type="Proteomes" id="UP000009319">
    <property type="component" value="Unassembled WGS sequence"/>
</dbReference>
<reference evidence="1 2" key="1">
    <citation type="journal article" date="2013" name="Genome Announc.">
        <title>Draft Genome Sequence of Rhizobium mesoamericanum STM3625, a Nitrogen-Fixing Symbiont of Mimosa pudica Isolated in French Guiana (South America).</title>
        <authorList>
            <person name="Moulin L."/>
            <person name="Mornico D."/>
            <person name="Melkonian R."/>
            <person name="Klonowska A."/>
        </authorList>
    </citation>
    <scope>NUCLEOTIDE SEQUENCE [LARGE SCALE GENOMIC DNA]</scope>
    <source>
        <strain evidence="1 2">STM3625</strain>
    </source>
</reference>
<accession>K0PZA8</accession>
<evidence type="ECO:0000313" key="1">
    <source>
        <dbReference type="EMBL" id="CCM77140.1"/>
    </source>
</evidence>
<protein>
    <submittedName>
        <fullName evidence="1">Uncharacterized protein</fullName>
    </submittedName>
</protein>
<dbReference type="AlphaFoldDB" id="K0PZA8"/>
<proteinExistence type="predicted"/>
<dbReference type="HOGENOM" id="CLU_2424844_0_0_5"/>
<organism evidence="1 2">
    <name type="scientific">Rhizobium mesoamericanum STM3625</name>
    <dbReference type="NCBI Taxonomy" id="1211777"/>
    <lineage>
        <taxon>Bacteria</taxon>
        <taxon>Pseudomonadati</taxon>
        <taxon>Pseudomonadota</taxon>
        <taxon>Alphaproteobacteria</taxon>
        <taxon>Hyphomicrobiales</taxon>
        <taxon>Rhizobiaceae</taxon>
        <taxon>Rhizobium/Agrobacterium group</taxon>
        <taxon>Rhizobium</taxon>
    </lineage>
</organism>
<keyword evidence="2" id="KW-1185">Reference proteome</keyword>
<comment type="caution">
    <text evidence="1">The sequence shown here is derived from an EMBL/GenBank/DDBJ whole genome shotgun (WGS) entry which is preliminary data.</text>
</comment>
<sequence>MANLFGTRSKRLFCLVFIKPIGVGIGGTPYVEEPPKVEETPERRPNLVFPKGVNIWVKQRPIVLREFLGNLRSNRNITGHFGLRNRARILS</sequence>
<evidence type="ECO:0000313" key="2">
    <source>
        <dbReference type="Proteomes" id="UP000009319"/>
    </source>
</evidence>
<name>K0PZA8_9HYPH</name>
<dbReference type="EMBL" id="CANI01000028">
    <property type="protein sequence ID" value="CCM77140.1"/>
    <property type="molecule type" value="Genomic_DNA"/>
</dbReference>